<protein>
    <submittedName>
        <fullName evidence="1">Uncharacterized protein</fullName>
    </submittedName>
</protein>
<sequence length="815" mass="91203">MGKKNSTTLLQFFVPLLLVFCYLGVCIAINNITITQPLRHSETLFSSNQTFKLGFFSPTNTTNHYVGIMFNLPVMTVIWVANRENPLNDSSGTFTISEDGNLVVLNDYKQILWSSNVSNLSANCTANLMDTGNLVLQENGRTVWESFQNPTDSFVNNMRITAASRTDEKKRLSSWKSPSDPSVGDFSHGLEILQTAQIIIWKRNEIYWRSGPWNGVLFIGIPIMNSVYNNGFEVVGDRPDDGYFSFKFSDGLSLLYYQLTSDGTIVEKVWVEGNKDWLVTSSTVPTECDVYGKCGPFGSCKAGDSPICKCLKGFEPRDKEEWDKGNWTGGCTRKKPLQQCGRNITAADQDGFLKLGGVKVPDLAQWKSNLQDDCDTSCLKNCSCVAYAYYRGLGCVHWSGNLIDIQQFSVGGADLYVRLAYSELENKKDMKVIISSVVVVGFLALAGSAYVCWKFFAKHRGKKQECLQSLVEAMDLHGIENDLPLYTYEALASATDNFHSGNKLGKGGFGQVFKGKLLDGQEIAVKRLSKSSGQGINEFINEVVLISRLQHRNLVKLLGCCVEKEEKMLVYELLPNGSLDSYIFDSSKQDLLEWNRRVLIIQGIGRGLLYLHRDSRLKIIHRDLKASNILLDEELNAKISDFGLARILGGKQDQDNTTRVVGTYGYMSPEYAMLGRFSEKSDIYSFGILLLEIVTGRRNSGYSHGEDEICLSRYAWEMWNAGDVMKLTNMTSVLEANIEMEILRYVNVGLLCVQEEEKDRPNVSAILSMLNSEISELPHPKLPAFTGKMVTSKSELSQQRVYSVNNCTVSIIQAR</sequence>
<evidence type="ECO:0000313" key="2">
    <source>
        <dbReference type="Proteomes" id="UP001060085"/>
    </source>
</evidence>
<organism evidence="1 2">
    <name type="scientific">Catharanthus roseus</name>
    <name type="common">Madagascar periwinkle</name>
    <name type="synonym">Vinca rosea</name>
    <dbReference type="NCBI Taxonomy" id="4058"/>
    <lineage>
        <taxon>Eukaryota</taxon>
        <taxon>Viridiplantae</taxon>
        <taxon>Streptophyta</taxon>
        <taxon>Embryophyta</taxon>
        <taxon>Tracheophyta</taxon>
        <taxon>Spermatophyta</taxon>
        <taxon>Magnoliopsida</taxon>
        <taxon>eudicotyledons</taxon>
        <taxon>Gunneridae</taxon>
        <taxon>Pentapetalae</taxon>
        <taxon>asterids</taxon>
        <taxon>lamiids</taxon>
        <taxon>Gentianales</taxon>
        <taxon>Apocynaceae</taxon>
        <taxon>Rauvolfioideae</taxon>
        <taxon>Vinceae</taxon>
        <taxon>Catharanthinae</taxon>
        <taxon>Catharanthus</taxon>
    </lineage>
</organism>
<comment type="caution">
    <text evidence="1">The sequence shown here is derived from an EMBL/GenBank/DDBJ whole genome shotgun (WGS) entry which is preliminary data.</text>
</comment>
<reference evidence="2" key="1">
    <citation type="journal article" date="2023" name="Nat. Plants">
        <title>Single-cell RNA sequencing provides a high-resolution roadmap for understanding the multicellular compartmentation of specialized metabolism.</title>
        <authorList>
            <person name="Sun S."/>
            <person name="Shen X."/>
            <person name="Li Y."/>
            <person name="Li Y."/>
            <person name="Wang S."/>
            <person name="Li R."/>
            <person name="Zhang H."/>
            <person name="Shen G."/>
            <person name="Guo B."/>
            <person name="Wei J."/>
            <person name="Xu J."/>
            <person name="St-Pierre B."/>
            <person name="Chen S."/>
            <person name="Sun C."/>
        </authorList>
    </citation>
    <scope>NUCLEOTIDE SEQUENCE [LARGE SCALE GENOMIC DNA]</scope>
</reference>
<proteinExistence type="predicted"/>
<dbReference type="Proteomes" id="UP001060085">
    <property type="component" value="Linkage Group LG08"/>
</dbReference>
<name>A0ACB9ZNE7_CATRO</name>
<dbReference type="EMBL" id="CM044708">
    <property type="protein sequence ID" value="KAI5648796.1"/>
    <property type="molecule type" value="Genomic_DNA"/>
</dbReference>
<gene>
    <name evidence="1" type="ORF">M9H77_34801</name>
</gene>
<evidence type="ECO:0000313" key="1">
    <source>
        <dbReference type="EMBL" id="KAI5648796.1"/>
    </source>
</evidence>
<accession>A0ACB9ZNE7</accession>
<keyword evidence="2" id="KW-1185">Reference proteome</keyword>